<organism evidence="1 2">
    <name type="scientific">Cupriavidus respiraculi</name>
    <dbReference type="NCBI Taxonomy" id="195930"/>
    <lineage>
        <taxon>Bacteria</taxon>
        <taxon>Pseudomonadati</taxon>
        <taxon>Pseudomonadota</taxon>
        <taxon>Betaproteobacteria</taxon>
        <taxon>Burkholderiales</taxon>
        <taxon>Burkholderiaceae</taxon>
        <taxon>Cupriavidus</taxon>
    </lineage>
</organism>
<proteinExistence type="predicted"/>
<comment type="caution">
    <text evidence="1">The sequence shown here is derived from an EMBL/GenBank/DDBJ whole genome shotgun (WGS) entry which is preliminary data.</text>
</comment>
<dbReference type="EMBL" id="CAJZAH010000001">
    <property type="protein sequence ID" value="CAG9168455.1"/>
    <property type="molecule type" value="Genomic_DNA"/>
</dbReference>
<evidence type="ECO:0000313" key="2">
    <source>
        <dbReference type="Proteomes" id="UP000721236"/>
    </source>
</evidence>
<dbReference type="Proteomes" id="UP000721236">
    <property type="component" value="Unassembled WGS sequence"/>
</dbReference>
<accession>A0ABN7Y4Z9</accession>
<gene>
    <name evidence="1" type="ORF">LMG21510_01079</name>
</gene>
<name>A0ABN7Y4Z9_9BURK</name>
<keyword evidence="2" id="KW-1185">Reference proteome</keyword>
<evidence type="ECO:0000313" key="1">
    <source>
        <dbReference type="EMBL" id="CAG9168455.1"/>
    </source>
</evidence>
<reference evidence="1 2" key="1">
    <citation type="submission" date="2021-08" db="EMBL/GenBank/DDBJ databases">
        <authorList>
            <person name="Peeters C."/>
        </authorList>
    </citation>
    <scope>NUCLEOTIDE SEQUENCE [LARGE SCALE GENOMIC DNA]</scope>
    <source>
        <strain evidence="1 2">LMG 21510</strain>
    </source>
</reference>
<sequence length="205" mass="21924">MGICGNKPRGNPVYRFHSVTMLCRINVMPPRRCKHRLARWHDSEAFFTHFMRALALILVALCLSLLSFGAAANAHAERTGASKGGMALAGTDDLAHLRELLAEAAGREALGLEADEDAGHVVAPGDDGLQPEDLVQERHHPGYCNIWSADLLDPPDVLDELEESMALFALPVVRVTLPSGDISPVSPGAAPPALVALFKPPISLA</sequence>
<protein>
    <submittedName>
        <fullName evidence="1">Uncharacterized protein</fullName>
    </submittedName>
</protein>